<comment type="caution">
    <text evidence="2">The sequence shown here is derived from an EMBL/GenBank/DDBJ whole genome shotgun (WGS) entry which is preliminary data.</text>
</comment>
<feature type="region of interest" description="Disordered" evidence="1">
    <location>
        <begin position="145"/>
        <end position="168"/>
    </location>
</feature>
<feature type="compositionally biased region" description="Basic and acidic residues" evidence="1">
    <location>
        <begin position="219"/>
        <end position="236"/>
    </location>
</feature>
<sequence>MQAIQGQQRETGLGNSAPSRDERAPDNGDLASDKPDGLDVPVRSLLVRSDGERDAGWIREIDMQQGEHGYSLRSGLMHRANVRSDAPGGASVTGAEGTPERDILRHGGAEDESFWKPGEDSVTFGPLNDRSSVARRHARSLGWSARPKGFASRSKKNMTSPHFGKSPWLRDVSKWTRRMMAAVVFLLVVRTLIRCSRSGALSQRGGSPLAPARSPSGRRLSDAPDKNECQVSREEGSEATGLGSGVRTEVRHGADTAGAEDESDDTDDDRESDVESPEGSSDDDGEVDSELEEELKNLEILSRASRSTGTTPTFSPSDVADEFEENEDASGSFASPPDSILFSQASSGVRGTAPYHLSVTAWALSGAEEPGEQTTETSESEEGWEQDAVRVMLRAMAGRRGAPESGNRFDPFSLWSVPAVVPGTDIPFTSTALLAEAQRVTSDIARSERSGGVFEQASAQERAFAVAAARSRISHRLATHQLRQAPATLEGPAPLSTSRVRTERMPSIPEEDREDREGGSQ</sequence>
<dbReference type="RefSeq" id="XP_067922128.1">
    <property type="nucleotide sequence ID" value="XM_068065903.1"/>
</dbReference>
<feature type="compositionally biased region" description="Acidic residues" evidence="1">
    <location>
        <begin position="258"/>
        <end position="293"/>
    </location>
</feature>
<gene>
    <name evidence="2" type="ORF">CSUI_005733</name>
</gene>
<dbReference type="Proteomes" id="UP000221165">
    <property type="component" value="Unassembled WGS sequence"/>
</dbReference>
<feature type="region of interest" description="Disordered" evidence="1">
    <location>
        <begin position="479"/>
        <end position="521"/>
    </location>
</feature>
<feature type="compositionally biased region" description="Polar residues" evidence="1">
    <location>
        <begin position="304"/>
        <end position="316"/>
    </location>
</feature>
<dbReference type="VEuPathDB" id="ToxoDB:CSUI_005733"/>
<accession>A0A2C6KIV5</accession>
<feature type="region of interest" description="Disordered" evidence="1">
    <location>
        <begin position="199"/>
        <end position="345"/>
    </location>
</feature>
<feature type="compositionally biased region" description="Basic and acidic residues" evidence="1">
    <location>
        <begin position="19"/>
        <end position="37"/>
    </location>
</feature>
<feature type="compositionally biased region" description="Polar residues" evidence="1">
    <location>
        <begin position="1"/>
        <end position="18"/>
    </location>
</feature>
<evidence type="ECO:0000313" key="3">
    <source>
        <dbReference type="Proteomes" id="UP000221165"/>
    </source>
</evidence>
<reference evidence="2 3" key="1">
    <citation type="journal article" date="2017" name="Int. J. Parasitol.">
        <title>The genome of the protozoan parasite Cystoisospora suis and a reverse vaccinology approach to identify vaccine candidates.</title>
        <authorList>
            <person name="Palmieri N."/>
            <person name="Shrestha A."/>
            <person name="Ruttkowski B."/>
            <person name="Beck T."/>
            <person name="Vogl C."/>
            <person name="Tomley F."/>
            <person name="Blake D.P."/>
            <person name="Joachim A."/>
        </authorList>
    </citation>
    <scope>NUCLEOTIDE SEQUENCE [LARGE SCALE GENOMIC DNA]</scope>
    <source>
        <strain evidence="2 3">Wien I</strain>
    </source>
</reference>
<dbReference type="AlphaFoldDB" id="A0A2C6KIV5"/>
<keyword evidence="3" id="KW-1185">Reference proteome</keyword>
<dbReference type="GeneID" id="94429114"/>
<evidence type="ECO:0000313" key="2">
    <source>
        <dbReference type="EMBL" id="PHJ20440.1"/>
    </source>
</evidence>
<name>A0A2C6KIV5_9APIC</name>
<feature type="compositionally biased region" description="Acidic residues" evidence="1">
    <location>
        <begin position="319"/>
        <end position="328"/>
    </location>
</feature>
<proteinExistence type="predicted"/>
<feature type="region of interest" description="Disordered" evidence="1">
    <location>
        <begin position="364"/>
        <end position="386"/>
    </location>
</feature>
<organism evidence="2 3">
    <name type="scientific">Cystoisospora suis</name>
    <dbReference type="NCBI Taxonomy" id="483139"/>
    <lineage>
        <taxon>Eukaryota</taxon>
        <taxon>Sar</taxon>
        <taxon>Alveolata</taxon>
        <taxon>Apicomplexa</taxon>
        <taxon>Conoidasida</taxon>
        <taxon>Coccidia</taxon>
        <taxon>Eucoccidiorida</taxon>
        <taxon>Eimeriorina</taxon>
        <taxon>Sarcocystidae</taxon>
        <taxon>Cystoisospora</taxon>
    </lineage>
</organism>
<evidence type="ECO:0000256" key="1">
    <source>
        <dbReference type="SAM" id="MobiDB-lite"/>
    </source>
</evidence>
<feature type="region of interest" description="Disordered" evidence="1">
    <location>
        <begin position="1"/>
        <end position="45"/>
    </location>
</feature>
<dbReference type="EMBL" id="MIGC01002760">
    <property type="protein sequence ID" value="PHJ20440.1"/>
    <property type="molecule type" value="Genomic_DNA"/>
</dbReference>
<protein>
    <submittedName>
        <fullName evidence="2">Uncharacterized protein</fullName>
    </submittedName>
</protein>